<dbReference type="AlphaFoldDB" id="A0A8H5H3R5"/>
<dbReference type="OrthoDB" id="3041057at2759"/>
<proteinExistence type="predicted"/>
<reference evidence="1 2" key="1">
    <citation type="journal article" date="2020" name="ISME J.">
        <title>Uncovering the hidden diversity of litter-decomposition mechanisms in mushroom-forming fungi.</title>
        <authorList>
            <person name="Floudas D."/>
            <person name="Bentzer J."/>
            <person name="Ahren D."/>
            <person name="Johansson T."/>
            <person name="Persson P."/>
            <person name="Tunlid A."/>
        </authorList>
    </citation>
    <scope>NUCLEOTIDE SEQUENCE [LARGE SCALE GENOMIC DNA]</scope>
    <source>
        <strain evidence="1 2">CBS 661.87</strain>
    </source>
</reference>
<comment type="caution">
    <text evidence="1">The sequence shown here is derived from an EMBL/GenBank/DDBJ whole genome shotgun (WGS) entry which is preliminary data.</text>
</comment>
<sequence>MLQGVNNSAYINGLDFDSSGRLHVTWTHRDFVDYTGEDVAVQGGLNGPENNHDLAYAFSPDISYTWMNNWQQIVGDLGQDVPIVPSSAGITIFSIPKYRYHYWRSTTTFWTRTPLPFNISSINDITRTPTVIGKRGKLVAPPFSDDILAILPSNAPNSTGLTILASSAPGYFRDWRIVWEVESGFSGEVLYDRYRMDTSDGVGGDGVLSLFYVNGTAVSVTDFQFTGLDR</sequence>
<organism evidence="1 2">
    <name type="scientific">Tricholomella constricta</name>
    <dbReference type="NCBI Taxonomy" id="117010"/>
    <lineage>
        <taxon>Eukaryota</taxon>
        <taxon>Fungi</taxon>
        <taxon>Dikarya</taxon>
        <taxon>Basidiomycota</taxon>
        <taxon>Agaricomycotina</taxon>
        <taxon>Agaricomycetes</taxon>
        <taxon>Agaricomycetidae</taxon>
        <taxon>Agaricales</taxon>
        <taxon>Tricholomatineae</taxon>
        <taxon>Lyophyllaceae</taxon>
        <taxon>Tricholomella</taxon>
    </lineage>
</organism>
<protein>
    <submittedName>
        <fullName evidence="1">Uncharacterized protein</fullName>
    </submittedName>
</protein>
<gene>
    <name evidence="1" type="ORF">D9615_008247</name>
</gene>
<evidence type="ECO:0000313" key="2">
    <source>
        <dbReference type="Proteomes" id="UP000565441"/>
    </source>
</evidence>
<dbReference type="Pfam" id="PF15892">
    <property type="entry name" value="BNR_4"/>
    <property type="match status" value="1"/>
</dbReference>
<name>A0A8H5H3R5_9AGAR</name>
<dbReference type="Proteomes" id="UP000565441">
    <property type="component" value="Unassembled WGS sequence"/>
</dbReference>
<keyword evidence="2" id="KW-1185">Reference proteome</keyword>
<dbReference type="EMBL" id="JAACJP010000031">
    <property type="protein sequence ID" value="KAF5375870.1"/>
    <property type="molecule type" value="Genomic_DNA"/>
</dbReference>
<accession>A0A8H5H3R5</accession>
<evidence type="ECO:0000313" key="1">
    <source>
        <dbReference type="EMBL" id="KAF5375870.1"/>
    </source>
</evidence>